<feature type="region of interest" description="Disordered" evidence="1">
    <location>
        <begin position="1"/>
        <end position="84"/>
    </location>
</feature>
<feature type="compositionally biased region" description="Basic and acidic residues" evidence="1">
    <location>
        <begin position="1"/>
        <end position="12"/>
    </location>
</feature>
<accession>A0AAD5R1V0</accession>
<dbReference type="Proteomes" id="UP001196413">
    <property type="component" value="Unassembled WGS sequence"/>
</dbReference>
<reference evidence="2" key="1">
    <citation type="submission" date="2021-06" db="EMBL/GenBank/DDBJ databases">
        <title>Parelaphostrongylus tenuis whole genome reference sequence.</title>
        <authorList>
            <person name="Garwood T.J."/>
            <person name="Larsen P.A."/>
            <person name="Fountain-Jones N.M."/>
            <person name="Garbe J.R."/>
            <person name="Macchietto M.G."/>
            <person name="Kania S.A."/>
            <person name="Gerhold R.W."/>
            <person name="Richards J.E."/>
            <person name="Wolf T.M."/>
        </authorList>
    </citation>
    <scope>NUCLEOTIDE SEQUENCE</scope>
    <source>
        <strain evidence="2">MNPRO001-30</strain>
        <tissue evidence="2">Meninges</tissue>
    </source>
</reference>
<keyword evidence="3" id="KW-1185">Reference proteome</keyword>
<comment type="caution">
    <text evidence="2">The sequence shown here is derived from an EMBL/GenBank/DDBJ whole genome shotgun (WGS) entry which is preliminary data.</text>
</comment>
<dbReference type="AlphaFoldDB" id="A0AAD5R1V0"/>
<evidence type="ECO:0000313" key="2">
    <source>
        <dbReference type="EMBL" id="KAJ1367649.1"/>
    </source>
</evidence>
<gene>
    <name evidence="2" type="ORF">KIN20_028603</name>
</gene>
<organism evidence="2 3">
    <name type="scientific">Parelaphostrongylus tenuis</name>
    <name type="common">Meningeal worm</name>
    <dbReference type="NCBI Taxonomy" id="148309"/>
    <lineage>
        <taxon>Eukaryota</taxon>
        <taxon>Metazoa</taxon>
        <taxon>Ecdysozoa</taxon>
        <taxon>Nematoda</taxon>
        <taxon>Chromadorea</taxon>
        <taxon>Rhabditida</taxon>
        <taxon>Rhabditina</taxon>
        <taxon>Rhabditomorpha</taxon>
        <taxon>Strongyloidea</taxon>
        <taxon>Metastrongylidae</taxon>
        <taxon>Parelaphostrongylus</taxon>
    </lineage>
</organism>
<feature type="compositionally biased region" description="Low complexity" evidence="1">
    <location>
        <begin position="60"/>
        <end position="71"/>
    </location>
</feature>
<protein>
    <submittedName>
        <fullName evidence="2">Uncharacterized protein</fullName>
    </submittedName>
</protein>
<sequence length="84" mass="8959">MTRERLQLERRQTPAAVGGVGVRAASRVEQMESSQQEKLRDVSGAESDGGSSKPDPPPAAARRQQEAAVVSHIVDKPGVGRSRP</sequence>
<name>A0AAD5R1V0_PARTN</name>
<evidence type="ECO:0000313" key="3">
    <source>
        <dbReference type="Proteomes" id="UP001196413"/>
    </source>
</evidence>
<dbReference type="EMBL" id="JAHQIW010005966">
    <property type="protein sequence ID" value="KAJ1367649.1"/>
    <property type="molecule type" value="Genomic_DNA"/>
</dbReference>
<evidence type="ECO:0000256" key="1">
    <source>
        <dbReference type="SAM" id="MobiDB-lite"/>
    </source>
</evidence>
<proteinExistence type="predicted"/>